<dbReference type="InterPro" id="IPR013216">
    <property type="entry name" value="Methyltransf_11"/>
</dbReference>
<dbReference type="Gene3D" id="3.40.50.150">
    <property type="entry name" value="Vaccinia Virus protein VP39"/>
    <property type="match status" value="1"/>
</dbReference>
<dbReference type="Pfam" id="PF08241">
    <property type="entry name" value="Methyltransf_11"/>
    <property type="match status" value="1"/>
</dbReference>
<dbReference type="GO" id="GO:0008757">
    <property type="term" value="F:S-adenosylmethionine-dependent methyltransferase activity"/>
    <property type="evidence" value="ECO:0007669"/>
    <property type="project" value="InterPro"/>
</dbReference>
<dbReference type="InterPro" id="IPR029063">
    <property type="entry name" value="SAM-dependent_MTases_sf"/>
</dbReference>
<gene>
    <name evidence="2" type="ORF">HA252_02225</name>
    <name evidence="3" type="ORF">J4203_07305</name>
</gene>
<organism evidence="2 4">
    <name type="scientific">Candidatus Iainarchaeum sp</name>
    <dbReference type="NCBI Taxonomy" id="3101447"/>
    <lineage>
        <taxon>Archaea</taxon>
        <taxon>Candidatus Iainarchaeota</taxon>
        <taxon>Candidatus Iainarchaeia</taxon>
        <taxon>Candidatus Iainarchaeales</taxon>
        <taxon>Candidatus Iainarchaeaceae</taxon>
        <taxon>Candidatus Iainarchaeum</taxon>
    </lineage>
</organism>
<dbReference type="Proteomes" id="UP000678237">
    <property type="component" value="Unassembled WGS sequence"/>
</dbReference>
<proteinExistence type="predicted"/>
<evidence type="ECO:0000313" key="2">
    <source>
        <dbReference type="EMBL" id="HIH16198.1"/>
    </source>
</evidence>
<dbReference type="PANTHER" id="PTHR43861:SF1">
    <property type="entry name" value="TRANS-ACONITATE 2-METHYLTRANSFERASE"/>
    <property type="match status" value="1"/>
</dbReference>
<sequence>MNLKFLAPTYHARVKAVLGLVRGGERLADIGCSAGEIGGLLAPRFKAVVGVDLCKPDIACGQRLKAGNQCLLVGDVTRLPLQPRSFDVALCLETLEHVPGDESVLAEIYGLLRPGGQLIVSVPHQRFPFTYDPVNALLGVFGLHLPIGMWGFGHLRLYSEEELWNKLAVAGFVVEKRKRLTRFLAGLCENYLSSLFQFLVKPDASNQGRGGGTAFIRPKAIPDNFLVRWVGRLVALDEALFRNSKTSVGLLVEARKP</sequence>
<keyword evidence="2" id="KW-0808">Transferase</keyword>
<reference evidence="2" key="1">
    <citation type="journal article" date="2020" name="bioRxiv">
        <title>A rank-normalized archaeal taxonomy based on genome phylogeny resolves widespread incomplete and uneven classifications.</title>
        <authorList>
            <person name="Rinke C."/>
            <person name="Chuvochina M."/>
            <person name="Mussig A.J."/>
            <person name="Chaumeil P.-A."/>
            <person name="Waite D.W."/>
            <person name="Whitman W.B."/>
            <person name="Parks D.H."/>
            <person name="Hugenholtz P."/>
        </authorList>
    </citation>
    <scope>NUCLEOTIDE SEQUENCE</scope>
    <source>
        <strain evidence="2">UBA10219</strain>
    </source>
</reference>
<reference evidence="3" key="3">
    <citation type="submission" date="2021-05" db="EMBL/GenBank/DDBJ databases">
        <title>Protein family content uncovers lineage relationships and bacterial pathway maintenance mechanisms in DPANN archaea.</title>
        <authorList>
            <person name="Castelle C.J."/>
            <person name="Meheust R."/>
            <person name="Jaffe A.L."/>
            <person name="Seitz K."/>
            <person name="Gong X."/>
            <person name="Baker B.J."/>
            <person name="Banfield J.F."/>
        </authorList>
    </citation>
    <scope>NUCLEOTIDE SEQUENCE</scope>
    <source>
        <strain evidence="3">RIFCSPLOWO2_01_FULL_58_19</strain>
    </source>
</reference>
<dbReference type="AlphaFoldDB" id="A0A7J4JEQ3"/>
<dbReference type="SUPFAM" id="SSF53335">
    <property type="entry name" value="S-adenosyl-L-methionine-dependent methyltransferases"/>
    <property type="match status" value="1"/>
</dbReference>
<evidence type="ECO:0000313" key="3">
    <source>
        <dbReference type="EMBL" id="MBS3063642.1"/>
    </source>
</evidence>
<comment type="caution">
    <text evidence="2">The sequence shown here is derived from an EMBL/GenBank/DDBJ whole genome shotgun (WGS) entry which is preliminary data.</text>
</comment>
<evidence type="ECO:0000259" key="1">
    <source>
        <dbReference type="Pfam" id="PF08241"/>
    </source>
</evidence>
<dbReference type="PANTHER" id="PTHR43861">
    <property type="entry name" value="TRANS-ACONITATE 2-METHYLTRANSFERASE-RELATED"/>
    <property type="match status" value="1"/>
</dbReference>
<dbReference type="GO" id="GO:0032259">
    <property type="term" value="P:methylation"/>
    <property type="evidence" value="ECO:0007669"/>
    <property type="project" value="UniProtKB-KW"/>
</dbReference>
<name>A0A7J4JEQ3_9ARCH</name>
<dbReference type="Proteomes" id="UP000564964">
    <property type="component" value="Unassembled WGS sequence"/>
</dbReference>
<keyword evidence="2" id="KW-0489">Methyltransferase</keyword>
<dbReference type="CDD" id="cd02440">
    <property type="entry name" value="AdoMet_MTases"/>
    <property type="match status" value="1"/>
</dbReference>
<protein>
    <submittedName>
        <fullName evidence="2">Methyltransferase domain-containing protein</fullName>
    </submittedName>
</protein>
<dbReference type="EMBL" id="JAGVWE010000006">
    <property type="protein sequence ID" value="MBS3063642.1"/>
    <property type="molecule type" value="Genomic_DNA"/>
</dbReference>
<accession>A0A7J4JEQ3</accession>
<dbReference type="EMBL" id="DUGH01000054">
    <property type="protein sequence ID" value="HIH16198.1"/>
    <property type="molecule type" value="Genomic_DNA"/>
</dbReference>
<reference evidence="3" key="2">
    <citation type="submission" date="2021-03" db="EMBL/GenBank/DDBJ databases">
        <authorList>
            <person name="Jaffe A."/>
        </authorList>
    </citation>
    <scope>NUCLEOTIDE SEQUENCE</scope>
    <source>
        <strain evidence="3">RIFCSPLOWO2_01_FULL_58_19</strain>
    </source>
</reference>
<evidence type="ECO:0000313" key="4">
    <source>
        <dbReference type="Proteomes" id="UP000564964"/>
    </source>
</evidence>
<feature type="domain" description="Methyltransferase type 11" evidence="1">
    <location>
        <begin position="29"/>
        <end position="120"/>
    </location>
</feature>